<dbReference type="PROSITE" id="PS00041">
    <property type="entry name" value="HTH_ARAC_FAMILY_1"/>
    <property type="match status" value="1"/>
</dbReference>
<dbReference type="PANTHER" id="PTHR47504">
    <property type="entry name" value="RIGHT ORIGIN-BINDING PROTEIN"/>
    <property type="match status" value="1"/>
</dbReference>
<dbReference type="Pfam" id="PF12833">
    <property type="entry name" value="HTH_18"/>
    <property type="match status" value="1"/>
</dbReference>
<dbReference type="SMART" id="SM00342">
    <property type="entry name" value="HTH_ARAC"/>
    <property type="match status" value="1"/>
</dbReference>
<dbReference type="InterPro" id="IPR018062">
    <property type="entry name" value="HTH_AraC-typ_CS"/>
</dbReference>
<evidence type="ECO:0000313" key="5">
    <source>
        <dbReference type="EMBL" id="KEK17835.1"/>
    </source>
</evidence>
<dbReference type="PANTHER" id="PTHR47504:SF6">
    <property type="entry name" value="ARAC-FAMILY TRANSCRIPTIONAL REGULATOR"/>
    <property type="match status" value="1"/>
</dbReference>
<dbReference type="Gene3D" id="1.10.10.60">
    <property type="entry name" value="Homeodomain-like"/>
    <property type="match status" value="2"/>
</dbReference>
<comment type="caution">
    <text evidence="5">The sequence shown here is derived from an EMBL/GenBank/DDBJ whole genome shotgun (WGS) entry which is preliminary data.</text>
</comment>
<dbReference type="STRING" id="574376.BAMA_10790"/>
<accession>A0A073JU59</accession>
<keyword evidence="3" id="KW-0804">Transcription</keyword>
<evidence type="ECO:0000259" key="4">
    <source>
        <dbReference type="PROSITE" id="PS01124"/>
    </source>
</evidence>
<keyword evidence="6" id="KW-1185">Reference proteome</keyword>
<dbReference type="OrthoDB" id="8365150at2"/>
<dbReference type="InterPro" id="IPR018060">
    <property type="entry name" value="HTH_AraC"/>
</dbReference>
<organism evidence="5 6">
    <name type="scientific">Bacillus manliponensis</name>
    <dbReference type="NCBI Taxonomy" id="574376"/>
    <lineage>
        <taxon>Bacteria</taxon>
        <taxon>Bacillati</taxon>
        <taxon>Bacillota</taxon>
        <taxon>Bacilli</taxon>
        <taxon>Bacillales</taxon>
        <taxon>Bacillaceae</taxon>
        <taxon>Bacillus</taxon>
        <taxon>Bacillus cereus group</taxon>
    </lineage>
</organism>
<evidence type="ECO:0000256" key="1">
    <source>
        <dbReference type="ARBA" id="ARBA00023015"/>
    </source>
</evidence>
<dbReference type="Proteomes" id="UP000027822">
    <property type="component" value="Unassembled WGS sequence"/>
</dbReference>
<sequence>MKYEGTIQLAIDWIEEHLHEEICADDIAYIAGFSKYHFHRIFQNTVGMSVSEYTRMRRLTNAATVLLYTEERILDIALHLQFESQEAFTRAFKKMYRLPPGQFRRVMRDIVMTKKEVSSMEEQIKGWFLSGSHPFHYEMGTDREIVHQGRVSGYLKSKTVENGEQFATMMQQFKADKYVGKRIKLSGFIKTTDVEFFAGMWMRVDNAGDEVLQFDNMSDRPLVGTKHWNHYAIVLDVPENAATILFGILLSGKGKVWIDGLKFEEVDHNTPTTHMTFPVELLDEPTNLSFEEE</sequence>
<dbReference type="SUPFAM" id="SSF46689">
    <property type="entry name" value="Homeodomain-like"/>
    <property type="match status" value="2"/>
</dbReference>
<evidence type="ECO:0000313" key="6">
    <source>
        <dbReference type="Proteomes" id="UP000027822"/>
    </source>
</evidence>
<evidence type="ECO:0000256" key="3">
    <source>
        <dbReference type="ARBA" id="ARBA00023163"/>
    </source>
</evidence>
<dbReference type="GO" id="GO:0043565">
    <property type="term" value="F:sequence-specific DNA binding"/>
    <property type="evidence" value="ECO:0007669"/>
    <property type="project" value="InterPro"/>
</dbReference>
<name>A0A073JU59_9BACI</name>
<keyword evidence="2" id="KW-0238">DNA-binding</keyword>
<dbReference type="EMBL" id="JOTN01000021">
    <property type="protein sequence ID" value="KEK17835.1"/>
    <property type="molecule type" value="Genomic_DNA"/>
</dbReference>
<dbReference type="eggNOG" id="COG2207">
    <property type="taxonomic scope" value="Bacteria"/>
</dbReference>
<dbReference type="GO" id="GO:0003700">
    <property type="term" value="F:DNA-binding transcription factor activity"/>
    <property type="evidence" value="ECO:0007669"/>
    <property type="project" value="InterPro"/>
</dbReference>
<dbReference type="InterPro" id="IPR050959">
    <property type="entry name" value="MarA-like"/>
</dbReference>
<protein>
    <submittedName>
        <fullName evidence="5">Transcriptional regulator</fullName>
    </submittedName>
</protein>
<reference evidence="5 6" key="1">
    <citation type="submission" date="2014-06" db="EMBL/GenBank/DDBJ databases">
        <title>Draft genome sequence of Bacillus manliponensis JCM 15802 (MCCC 1A00708).</title>
        <authorList>
            <person name="Lai Q."/>
            <person name="Liu Y."/>
            <person name="Shao Z."/>
        </authorList>
    </citation>
    <scope>NUCLEOTIDE SEQUENCE [LARGE SCALE GENOMIC DNA]</scope>
    <source>
        <strain evidence="5 6">JCM 15802</strain>
    </source>
</reference>
<gene>
    <name evidence="5" type="ORF">BAMA_10790</name>
</gene>
<dbReference type="Gene3D" id="2.60.120.260">
    <property type="entry name" value="Galactose-binding domain-like"/>
    <property type="match status" value="1"/>
</dbReference>
<dbReference type="AlphaFoldDB" id="A0A073JU59"/>
<dbReference type="RefSeq" id="WP_034642375.1">
    <property type="nucleotide sequence ID" value="NZ_CBCSJC010000022.1"/>
</dbReference>
<proteinExistence type="predicted"/>
<evidence type="ECO:0000256" key="2">
    <source>
        <dbReference type="ARBA" id="ARBA00023125"/>
    </source>
</evidence>
<dbReference type="PROSITE" id="PS01124">
    <property type="entry name" value="HTH_ARAC_FAMILY_2"/>
    <property type="match status" value="1"/>
</dbReference>
<dbReference type="InterPro" id="IPR009057">
    <property type="entry name" value="Homeodomain-like_sf"/>
</dbReference>
<feature type="domain" description="HTH araC/xylS-type" evidence="4">
    <location>
        <begin position="8"/>
        <end position="106"/>
    </location>
</feature>
<keyword evidence="1" id="KW-0805">Transcription regulation</keyword>